<feature type="transmembrane region" description="Helical" evidence="1">
    <location>
        <begin position="191"/>
        <end position="209"/>
    </location>
</feature>
<feature type="transmembrane region" description="Helical" evidence="1">
    <location>
        <begin position="364"/>
        <end position="382"/>
    </location>
</feature>
<feature type="transmembrane region" description="Helical" evidence="1">
    <location>
        <begin position="48"/>
        <end position="67"/>
    </location>
</feature>
<dbReference type="Pfam" id="PF16980">
    <property type="entry name" value="CitMHS_2"/>
    <property type="match status" value="2"/>
</dbReference>
<feature type="transmembrane region" description="Helical" evidence="1">
    <location>
        <begin position="298"/>
        <end position="316"/>
    </location>
</feature>
<dbReference type="AlphaFoldDB" id="A0A833H0H6"/>
<feature type="transmembrane region" description="Helical" evidence="1">
    <location>
        <begin position="20"/>
        <end position="42"/>
    </location>
</feature>
<reference evidence="2 3" key="1">
    <citation type="submission" date="2019-10" db="EMBL/GenBank/DDBJ databases">
        <title>Extracellular Electron Transfer in a Candidatus Methanoperedens spp. Enrichment Culture.</title>
        <authorList>
            <person name="Berger S."/>
            <person name="Rangel Shaw D."/>
            <person name="Berben T."/>
            <person name="In 'T Zandt M."/>
            <person name="Frank J."/>
            <person name="Reimann J."/>
            <person name="Jetten M.S.M."/>
            <person name="Welte C.U."/>
        </authorList>
    </citation>
    <scope>NUCLEOTIDE SEQUENCE [LARGE SCALE GENOMIC DNA]</scope>
    <source>
        <strain evidence="2">SB12</strain>
    </source>
</reference>
<organism evidence="2 3">
    <name type="scientific">Leptonema illini</name>
    <dbReference type="NCBI Taxonomy" id="183"/>
    <lineage>
        <taxon>Bacteria</taxon>
        <taxon>Pseudomonadati</taxon>
        <taxon>Spirochaetota</taxon>
        <taxon>Spirochaetia</taxon>
        <taxon>Leptospirales</taxon>
        <taxon>Leptospiraceae</taxon>
        <taxon>Leptonema</taxon>
    </lineage>
</organism>
<dbReference type="EMBL" id="WBUI01000013">
    <property type="protein sequence ID" value="KAB2931607.1"/>
    <property type="molecule type" value="Genomic_DNA"/>
</dbReference>
<sequence>MLILNTSASVAKEIPHLSLLWVIPFALILLSIAIVPLINAHFWEHNLWWISLFVFALPMLVPLVFFLGPEIRHLTLEKALEYVSFILLLASLYIISGGIHIGGTLSGSPTQNAMFLFTGSLLASLIGTTGASMLLIRPLLRANRNRQKKAHIVVFFIFLVSNIGGILTPLGDPPLFLGYLQGVPFEWTLNLFPHWAFTAGIVLGIFYLYDVRMFRKEGLHLNSVNGSSPAQSLQNVKVELDVALHDLDLDEMIERRKVRIDLLQRLREKLAFASSELERILVEEMPATKEPLRFSGRLNFILLAGVVFSIYMQGFLSTRFSWWPHFGPQEAAMAMLALLSLYITPLASSIRQENGFTFGPIKEVAFLFAGIFATMIPALVILEARGAELGIREPAQFFWATGLLSSFLDNAPTYLTLLSLGKALALPNNLGFVLHDGGNVTREILMAISAGAVFMGANTYIGNGPNFMVRSIAESQGVKMPSFFGYMLYSGLVLIPVFALVTVIFFL</sequence>
<keyword evidence="1" id="KW-1133">Transmembrane helix</keyword>
<dbReference type="Proteomes" id="UP000460298">
    <property type="component" value="Unassembled WGS sequence"/>
</dbReference>
<feature type="transmembrane region" description="Helical" evidence="1">
    <location>
        <begin position="322"/>
        <end position="343"/>
    </location>
</feature>
<dbReference type="InterPro" id="IPR031566">
    <property type="entry name" value="CitMHS_2"/>
</dbReference>
<feature type="transmembrane region" description="Helical" evidence="1">
    <location>
        <begin position="444"/>
        <end position="462"/>
    </location>
</feature>
<feature type="transmembrane region" description="Helical" evidence="1">
    <location>
        <begin position="113"/>
        <end position="140"/>
    </location>
</feature>
<name>A0A833H0H6_9LEPT</name>
<evidence type="ECO:0000256" key="1">
    <source>
        <dbReference type="SAM" id="Phobius"/>
    </source>
</evidence>
<accession>A0A833H0H6</accession>
<keyword evidence="1" id="KW-0812">Transmembrane</keyword>
<feature type="transmembrane region" description="Helical" evidence="1">
    <location>
        <begin position="79"/>
        <end position="101"/>
    </location>
</feature>
<gene>
    <name evidence="2" type="ORF">F9K24_13500</name>
</gene>
<comment type="caution">
    <text evidence="2">The sequence shown here is derived from an EMBL/GenBank/DDBJ whole genome shotgun (WGS) entry which is preliminary data.</text>
</comment>
<evidence type="ECO:0000313" key="2">
    <source>
        <dbReference type="EMBL" id="KAB2931607.1"/>
    </source>
</evidence>
<feature type="transmembrane region" description="Helical" evidence="1">
    <location>
        <begin position="483"/>
        <end position="506"/>
    </location>
</feature>
<keyword evidence="1" id="KW-0472">Membrane</keyword>
<evidence type="ECO:0000313" key="3">
    <source>
        <dbReference type="Proteomes" id="UP000460298"/>
    </source>
</evidence>
<feature type="transmembrane region" description="Helical" evidence="1">
    <location>
        <begin position="152"/>
        <end position="171"/>
    </location>
</feature>
<proteinExistence type="predicted"/>
<protein>
    <submittedName>
        <fullName evidence="2">Sodium:proton antiporter</fullName>
    </submittedName>
</protein>